<name>A0A6C2C5C6_9LACO</name>
<evidence type="ECO:0000256" key="2">
    <source>
        <dbReference type="ARBA" id="ARBA00023125"/>
    </source>
</evidence>
<evidence type="ECO:0000313" key="6">
    <source>
        <dbReference type="EMBL" id="TYC49047.1"/>
    </source>
</evidence>
<accession>A0A6C2C5C6</accession>
<organism evidence="6 7">
    <name type="scientific">Weissella muntiaci</name>
    <dbReference type="NCBI Taxonomy" id="2508881"/>
    <lineage>
        <taxon>Bacteria</taxon>
        <taxon>Bacillati</taxon>
        <taxon>Bacillota</taxon>
        <taxon>Bacilli</taxon>
        <taxon>Lactobacillales</taxon>
        <taxon>Lactobacillaceae</taxon>
        <taxon>Weissella</taxon>
    </lineage>
</organism>
<dbReference type="AlphaFoldDB" id="A0A6C2C5C6"/>
<evidence type="ECO:0000259" key="4">
    <source>
        <dbReference type="Pfam" id="PF00440"/>
    </source>
</evidence>
<evidence type="ECO:0000313" key="7">
    <source>
        <dbReference type="Proteomes" id="UP000371977"/>
    </source>
</evidence>
<keyword evidence="1" id="KW-0805">Transcription regulation</keyword>
<comment type="caution">
    <text evidence="6">The sequence shown here is derived from an EMBL/GenBank/DDBJ whole genome shotgun (WGS) entry which is preliminary data.</text>
</comment>
<gene>
    <name evidence="6" type="ORF">ESZ50_07315</name>
</gene>
<sequence>MGKRDLSKNKIILATIELAKEIGIDNVSFPRLAEHFNIKPPSLYNHFNNMAQVRIHTAIYLENILFDRLMNNLIDLQPADALRKYAEVYELFANEYASVYELLNIVPRVNNTELSAVNFDIFNFITQIISNYNLDKNDTVHSSRMFRSILHGYVTMRQLGYFTTESQLSNDSFHWMVEKFIASLQYAQDNY</sequence>
<evidence type="ECO:0000256" key="1">
    <source>
        <dbReference type="ARBA" id="ARBA00023015"/>
    </source>
</evidence>
<dbReference type="InterPro" id="IPR036271">
    <property type="entry name" value="Tet_transcr_reg_TetR-rel_C_sf"/>
</dbReference>
<dbReference type="GO" id="GO:0003677">
    <property type="term" value="F:DNA binding"/>
    <property type="evidence" value="ECO:0007669"/>
    <property type="project" value="UniProtKB-KW"/>
</dbReference>
<keyword evidence="2" id="KW-0238">DNA-binding</keyword>
<evidence type="ECO:0000256" key="3">
    <source>
        <dbReference type="ARBA" id="ARBA00023163"/>
    </source>
</evidence>
<dbReference type="EMBL" id="SDGZ01000015">
    <property type="protein sequence ID" value="TYC49047.1"/>
    <property type="molecule type" value="Genomic_DNA"/>
</dbReference>
<dbReference type="InterPro" id="IPR025996">
    <property type="entry name" value="MT1864/Rv1816-like_C"/>
</dbReference>
<dbReference type="InterPro" id="IPR009057">
    <property type="entry name" value="Homeodomain-like_sf"/>
</dbReference>
<keyword evidence="3" id="KW-0804">Transcription</keyword>
<dbReference type="Proteomes" id="UP000371977">
    <property type="component" value="Unassembled WGS sequence"/>
</dbReference>
<keyword evidence="7" id="KW-1185">Reference proteome</keyword>
<dbReference type="InterPro" id="IPR001647">
    <property type="entry name" value="HTH_TetR"/>
</dbReference>
<proteinExistence type="predicted"/>
<reference evidence="6 7" key="1">
    <citation type="submission" date="2019-01" db="EMBL/GenBank/DDBJ databases">
        <title>Weissella sp. nov., a novel lactic acid bacterium isolated from animal feces.</title>
        <authorList>
            <person name="Wang L.-T."/>
        </authorList>
    </citation>
    <scope>NUCLEOTIDE SEQUENCE [LARGE SCALE GENOMIC DNA]</scope>
    <source>
        <strain evidence="6 7">8H-2</strain>
    </source>
</reference>
<evidence type="ECO:0000259" key="5">
    <source>
        <dbReference type="Pfam" id="PF13305"/>
    </source>
</evidence>
<dbReference type="SUPFAM" id="SSF46689">
    <property type="entry name" value="Homeodomain-like"/>
    <property type="match status" value="1"/>
</dbReference>
<dbReference type="Pfam" id="PF13305">
    <property type="entry name" value="TetR_C_33"/>
    <property type="match status" value="1"/>
</dbReference>
<feature type="domain" description="HTH tetR-type" evidence="4">
    <location>
        <begin position="11"/>
        <end position="52"/>
    </location>
</feature>
<dbReference type="Gene3D" id="1.10.357.10">
    <property type="entry name" value="Tetracycline Repressor, domain 2"/>
    <property type="match status" value="1"/>
</dbReference>
<dbReference type="Gene3D" id="1.10.10.60">
    <property type="entry name" value="Homeodomain-like"/>
    <property type="match status" value="1"/>
</dbReference>
<feature type="domain" description="HTH-type transcriptional regulator MT1864/Rv1816-like C-terminal" evidence="5">
    <location>
        <begin position="82"/>
        <end position="179"/>
    </location>
</feature>
<dbReference type="Pfam" id="PF00440">
    <property type="entry name" value="TetR_N"/>
    <property type="match status" value="1"/>
</dbReference>
<dbReference type="RefSeq" id="WP_148622909.1">
    <property type="nucleotide sequence ID" value="NZ_SDGZ01000015.1"/>
</dbReference>
<dbReference type="SUPFAM" id="SSF48498">
    <property type="entry name" value="Tetracyclin repressor-like, C-terminal domain"/>
    <property type="match status" value="1"/>
</dbReference>
<dbReference type="OrthoDB" id="71867at2"/>
<protein>
    <submittedName>
        <fullName evidence="6">TetR/AcrR family transcriptional regulator</fullName>
    </submittedName>
</protein>